<evidence type="ECO:0000313" key="2">
    <source>
        <dbReference type="EMBL" id="KZV42870.1"/>
    </source>
</evidence>
<evidence type="ECO:0000313" key="3">
    <source>
        <dbReference type="Proteomes" id="UP000250235"/>
    </source>
</evidence>
<keyword evidence="3" id="KW-1185">Reference proteome</keyword>
<protein>
    <submittedName>
        <fullName evidence="2">Xanthine/uracil/vitamin C permease</fullName>
    </submittedName>
</protein>
<proteinExistence type="predicted"/>
<gene>
    <name evidence="2" type="ORF">F511_17474</name>
</gene>
<dbReference type="EMBL" id="KQ998943">
    <property type="protein sequence ID" value="KZV42870.1"/>
    <property type="molecule type" value="Genomic_DNA"/>
</dbReference>
<dbReference type="AlphaFoldDB" id="A0A2Z7CDY6"/>
<feature type="signal peptide" evidence="1">
    <location>
        <begin position="1"/>
        <end position="23"/>
    </location>
</feature>
<accession>A0A2Z7CDY6</accession>
<name>A0A2Z7CDY6_9LAMI</name>
<organism evidence="2 3">
    <name type="scientific">Dorcoceras hygrometricum</name>
    <dbReference type="NCBI Taxonomy" id="472368"/>
    <lineage>
        <taxon>Eukaryota</taxon>
        <taxon>Viridiplantae</taxon>
        <taxon>Streptophyta</taxon>
        <taxon>Embryophyta</taxon>
        <taxon>Tracheophyta</taxon>
        <taxon>Spermatophyta</taxon>
        <taxon>Magnoliopsida</taxon>
        <taxon>eudicotyledons</taxon>
        <taxon>Gunneridae</taxon>
        <taxon>Pentapetalae</taxon>
        <taxon>asterids</taxon>
        <taxon>lamiids</taxon>
        <taxon>Lamiales</taxon>
        <taxon>Gesneriaceae</taxon>
        <taxon>Didymocarpoideae</taxon>
        <taxon>Trichosporeae</taxon>
        <taxon>Loxocarpinae</taxon>
        <taxon>Dorcoceras</taxon>
    </lineage>
</organism>
<feature type="chain" id="PRO_5016406478" evidence="1">
    <location>
        <begin position="24"/>
        <end position="287"/>
    </location>
</feature>
<keyword evidence="1" id="KW-0732">Signal</keyword>
<reference evidence="2 3" key="1">
    <citation type="journal article" date="2015" name="Proc. Natl. Acad. Sci. U.S.A.">
        <title>The resurrection genome of Boea hygrometrica: A blueprint for survival of dehydration.</title>
        <authorList>
            <person name="Xiao L."/>
            <person name="Yang G."/>
            <person name="Zhang L."/>
            <person name="Yang X."/>
            <person name="Zhao S."/>
            <person name="Ji Z."/>
            <person name="Zhou Q."/>
            <person name="Hu M."/>
            <person name="Wang Y."/>
            <person name="Chen M."/>
            <person name="Xu Y."/>
            <person name="Jin H."/>
            <person name="Xiao X."/>
            <person name="Hu G."/>
            <person name="Bao F."/>
            <person name="Hu Y."/>
            <person name="Wan P."/>
            <person name="Li L."/>
            <person name="Deng X."/>
            <person name="Kuang T."/>
            <person name="Xiang C."/>
            <person name="Zhu J.K."/>
            <person name="Oliver M.J."/>
            <person name="He Y."/>
        </authorList>
    </citation>
    <scope>NUCLEOTIDE SEQUENCE [LARGE SCALE GENOMIC DNA]</scope>
    <source>
        <strain evidence="3">cv. XS01</strain>
    </source>
</reference>
<sequence length="287" mass="30894">MSFRCCVWHQLVVCVRVSAGCSADVDVNVGQPSCSSKRMRRRFVVATGSPAARRAAIPHSHLPAGIVVTMCRVVNYHSSWARQQRVELFDASGNPGSTAGRGFKPAGGAPGGVHLERGSVIGSIALLSFGPELVARAVGRELGYSVLHGVPELLCAKMLKLLCVSCVAALFNCVRCCACGCEMYRLAIYSIGRASSYRAPLLPAVGWFSAMRRVDSYHALISLGTSGLSCSCFWYHVLRRLDSYHALTCSVTNIVCISSRGVFLRALYLRLLICSCDLCTSSCGVFL</sequence>
<evidence type="ECO:0000256" key="1">
    <source>
        <dbReference type="SAM" id="SignalP"/>
    </source>
</evidence>
<dbReference type="Proteomes" id="UP000250235">
    <property type="component" value="Unassembled WGS sequence"/>
</dbReference>